<protein>
    <submittedName>
        <fullName evidence="2">Uncharacterized protein</fullName>
    </submittedName>
</protein>
<keyword evidence="1" id="KW-0812">Transmembrane</keyword>
<feature type="transmembrane region" description="Helical" evidence="1">
    <location>
        <begin position="138"/>
        <end position="158"/>
    </location>
</feature>
<evidence type="ECO:0000256" key="1">
    <source>
        <dbReference type="SAM" id="Phobius"/>
    </source>
</evidence>
<keyword evidence="1" id="KW-0472">Membrane</keyword>
<proteinExistence type="predicted"/>
<name>A0A6C0JS07_9ZZZZ</name>
<organism evidence="2">
    <name type="scientific">viral metagenome</name>
    <dbReference type="NCBI Taxonomy" id="1070528"/>
    <lineage>
        <taxon>unclassified sequences</taxon>
        <taxon>metagenomes</taxon>
        <taxon>organismal metagenomes</taxon>
    </lineage>
</organism>
<feature type="transmembrane region" description="Helical" evidence="1">
    <location>
        <begin position="108"/>
        <end position="132"/>
    </location>
</feature>
<keyword evidence="1" id="KW-1133">Transmembrane helix</keyword>
<sequence length="163" mass="19312">MTGGIENKIYLIGNSSEYNDYLEYKSIENLPLKNLPVVYFPFYYDSNENVKDNLKKFTNIIYSNTNDNCKNEIIREDDIFCNNTNELFNKISILEEEWQPFNKNNIKIISGIIISLWIIILFITLKVIHYYFSYNYTNIILISTIILLFIGIIYSFVFTSKNF</sequence>
<accession>A0A6C0JS07</accession>
<dbReference type="EMBL" id="MN740684">
    <property type="protein sequence ID" value="QHU07227.1"/>
    <property type="molecule type" value="Genomic_DNA"/>
</dbReference>
<dbReference type="AlphaFoldDB" id="A0A6C0JS07"/>
<evidence type="ECO:0000313" key="2">
    <source>
        <dbReference type="EMBL" id="QHU07227.1"/>
    </source>
</evidence>
<reference evidence="2" key="1">
    <citation type="journal article" date="2020" name="Nature">
        <title>Giant virus diversity and host interactions through global metagenomics.</title>
        <authorList>
            <person name="Schulz F."/>
            <person name="Roux S."/>
            <person name="Paez-Espino D."/>
            <person name="Jungbluth S."/>
            <person name="Walsh D.A."/>
            <person name="Denef V.J."/>
            <person name="McMahon K.D."/>
            <person name="Konstantinidis K.T."/>
            <person name="Eloe-Fadrosh E.A."/>
            <person name="Kyrpides N.C."/>
            <person name="Woyke T."/>
        </authorList>
    </citation>
    <scope>NUCLEOTIDE SEQUENCE</scope>
    <source>
        <strain evidence="2">GVMAG-S-1040241-154</strain>
    </source>
</reference>